<dbReference type="Pfam" id="PF00400">
    <property type="entry name" value="WD40"/>
    <property type="match status" value="1"/>
</dbReference>
<keyword evidence="4" id="KW-1185">Reference proteome</keyword>
<dbReference type="OrthoDB" id="361494at2759"/>
<dbReference type="SUPFAM" id="SSF50978">
    <property type="entry name" value="WD40 repeat-like"/>
    <property type="match status" value="1"/>
</dbReference>
<dbReference type="InterPro" id="IPR040323">
    <property type="entry name" value="EIPR1"/>
</dbReference>
<dbReference type="AlphaFoldDB" id="A0A2T9YX72"/>
<evidence type="ECO:0000256" key="2">
    <source>
        <dbReference type="PROSITE-ProRule" id="PRU00221"/>
    </source>
</evidence>
<accession>A0A2T9YX72</accession>
<dbReference type="SMART" id="SM00320">
    <property type="entry name" value="WD40"/>
    <property type="match status" value="3"/>
</dbReference>
<protein>
    <submittedName>
        <fullName evidence="3">Uncharacterized protein</fullName>
    </submittedName>
</protein>
<evidence type="ECO:0000256" key="1">
    <source>
        <dbReference type="ARBA" id="ARBA00005672"/>
    </source>
</evidence>
<dbReference type="GO" id="GO:0016567">
    <property type="term" value="P:protein ubiquitination"/>
    <property type="evidence" value="ECO:0007669"/>
    <property type="project" value="TreeGrafter"/>
</dbReference>
<dbReference type="PANTHER" id="PTHR14205">
    <property type="entry name" value="WD-REPEAT PROTEIN"/>
    <property type="match status" value="1"/>
</dbReference>
<sequence>MDSTIFSSFSPVLSFSNFSKANIQAKEEAYNIESLSSWRKQFLASNLANDKELKTDLLALPDDSRFTTCMAPCDEEPLIAIGSGSYETNMFFVQKNLVNQEEPLKVKAFFASKFPIYSLSYKSNLLITGTERSAAVLYQVSNSQLLSSSSGNEDSSPLIRCVATFKNKAVKSIENVASGKHIPSRRVKIVSFAPGFEPSKQSSIASCESPDDAIWPPQSTSASSSIFLSCLGGTINIWDVNDHNQPLRIEKMCSQPLLCADWSPHSPFSLIAGGSSDGWINVLDLRKRGKGLSWRAQLNDQKLKINDLSWSPFVPYWMATGGDEGVVNIWDLRFTTDNAPAVEIGADSIYGSVTKVCWSRNRVDLLCSGCSDRHVRLHSLRTEKTADDHLSFKSKMISDSIGAEDIGSIIGLDADLSETETYYSLSSCGDLYSHTVSNDLLYNVAPHRLSNEEYPREHLCESEVYTRNFSASSKGVLEFVDSLLTTKDSINSAIQSSQQIRLLCDLYKAKSQIQSSSWSFPATVYQDVGASETRGSLQIDKDKMVKSFISKFDELHYGLPPGFSLEGLVCQEPKIMHALEKLNMINLRIRFNSMLEEFRAIEANSDSEEKRDQIAIRFKNRETQLAQYLPVNPKLFDADLLKDIAKIILSHDCLRGLSFGKKMFEIYLNLQKNNQVSCDSLFGLVHVLLMPTIFDPEQGDPKKAQSQGMDLDVRQIRMRIRAFLICSPRVVLEMIKLEIVVQEIVLKGGDQVKVAEKIISAMNTQAVEIQAIIAKLEKPDHRLIKEACGAAADELITLLPLFNEIRPLYPSTITLSGAATRLYLNALIQMRSYDEYLANVRLWIAPSNSSLSNYPLSSVLTKQCYEVVIPRFKRQLDVVVSTINREPLSLEPRIYRDVIMKVANTIIKCNLTDSHNANSTLGLQSDAPSAFINILTPKTMNTYFETILRSFIAVLEALARHNAESKIRASKEAAPLVGSLENLPNSKKHPLVISYLDKIRSFIIEP</sequence>
<organism evidence="3 4">
    <name type="scientific">Smittium simulii</name>
    <dbReference type="NCBI Taxonomy" id="133385"/>
    <lineage>
        <taxon>Eukaryota</taxon>
        <taxon>Fungi</taxon>
        <taxon>Fungi incertae sedis</taxon>
        <taxon>Zoopagomycota</taxon>
        <taxon>Kickxellomycotina</taxon>
        <taxon>Harpellomycetes</taxon>
        <taxon>Harpellales</taxon>
        <taxon>Legeriomycetaceae</taxon>
        <taxon>Smittium</taxon>
    </lineage>
</organism>
<comment type="caution">
    <text evidence="3">The sequence shown here is derived from an EMBL/GenBank/DDBJ whole genome shotgun (WGS) entry which is preliminary data.</text>
</comment>
<dbReference type="InterPro" id="IPR001680">
    <property type="entry name" value="WD40_rpt"/>
</dbReference>
<dbReference type="Proteomes" id="UP000245383">
    <property type="component" value="Unassembled WGS sequence"/>
</dbReference>
<evidence type="ECO:0000313" key="4">
    <source>
        <dbReference type="Proteomes" id="UP000245383"/>
    </source>
</evidence>
<proteinExistence type="inferred from homology"/>
<keyword evidence="2" id="KW-0853">WD repeat</keyword>
<dbReference type="PROSITE" id="PS50082">
    <property type="entry name" value="WD_REPEATS_2"/>
    <property type="match status" value="1"/>
</dbReference>
<dbReference type="Gene3D" id="2.130.10.10">
    <property type="entry name" value="YVTN repeat-like/Quinoprotein amine dehydrogenase"/>
    <property type="match status" value="2"/>
</dbReference>
<dbReference type="STRING" id="133385.A0A2T9YX72"/>
<comment type="similarity">
    <text evidence="1">Belongs to the WD repeat EIPR1 family.</text>
</comment>
<evidence type="ECO:0000313" key="3">
    <source>
        <dbReference type="EMBL" id="PVU96940.1"/>
    </source>
</evidence>
<dbReference type="PANTHER" id="PTHR14205:SF15">
    <property type="entry name" value="EARP AND GARP COMPLEX-INTERACTING PROTEIN 1"/>
    <property type="match status" value="1"/>
</dbReference>
<gene>
    <name evidence="3" type="ORF">BB561_000854</name>
</gene>
<feature type="repeat" description="WD" evidence="2">
    <location>
        <begin position="298"/>
        <end position="333"/>
    </location>
</feature>
<dbReference type="InterPro" id="IPR015943">
    <property type="entry name" value="WD40/YVTN_repeat-like_dom_sf"/>
</dbReference>
<dbReference type="InterPro" id="IPR036322">
    <property type="entry name" value="WD40_repeat_dom_sf"/>
</dbReference>
<name>A0A2T9YX72_9FUNG</name>
<reference evidence="3 4" key="1">
    <citation type="journal article" date="2018" name="MBio">
        <title>Comparative Genomics Reveals the Core Gene Toolbox for the Fungus-Insect Symbiosis.</title>
        <authorList>
            <person name="Wang Y."/>
            <person name="Stata M."/>
            <person name="Wang W."/>
            <person name="Stajich J.E."/>
            <person name="White M.M."/>
            <person name="Moncalvo J.M."/>
        </authorList>
    </citation>
    <scope>NUCLEOTIDE SEQUENCE [LARGE SCALE GENOMIC DNA]</scope>
    <source>
        <strain evidence="3 4">SWE-8-4</strain>
    </source>
</reference>
<dbReference type="EMBL" id="MBFR01000021">
    <property type="protein sequence ID" value="PVU96940.1"/>
    <property type="molecule type" value="Genomic_DNA"/>
</dbReference>